<evidence type="ECO:0000313" key="1">
    <source>
        <dbReference type="EMBL" id="QEG08842.1"/>
    </source>
</evidence>
<protein>
    <submittedName>
        <fullName evidence="1">Uncharacterized protein</fullName>
    </submittedName>
</protein>
<organism evidence="1 2">
    <name type="scientific">Aeromonas phage 4L372XY</name>
    <dbReference type="NCBI Taxonomy" id="2588520"/>
    <lineage>
        <taxon>Viruses</taxon>
        <taxon>Duplodnaviria</taxon>
        <taxon>Heunggongvirae</taxon>
        <taxon>Uroviricota</taxon>
        <taxon>Caudoviricetes</taxon>
        <taxon>Plateaulakevirus</taxon>
        <taxon>Plateaulakevirus pv4L372XY</taxon>
    </lineage>
</organism>
<gene>
    <name evidence="1" type="primary">4L372XY_127</name>
</gene>
<name>A0A5B9N8H3_9CAUD</name>
<proteinExistence type="predicted"/>
<reference evidence="1 2" key="1">
    <citation type="submission" date="2019-04" db="EMBL/GenBank/DDBJ databases">
        <title>Nine Novel Phages from a Plateau Lake in Southwest China Provide Insights into Aeromonas Phage Diversity.</title>
        <authorList>
            <person name="Xiao W."/>
            <person name="Bai M."/>
            <person name="Wang Y."/>
            <person name="Cui X."/>
        </authorList>
    </citation>
    <scope>NUCLEOTIDE SEQUENCE [LARGE SCALE GENOMIC DNA]</scope>
</reference>
<sequence length="83" mass="9921">MNRSKGTYIQGVQYAESLLEKSLEAGEDPSERFRQVIRTGREPSYYYDGKDYCDGFYDYIHYYLDNKELIVNHFREFIQNAKS</sequence>
<keyword evidence="2" id="KW-1185">Reference proteome</keyword>
<dbReference type="Proteomes" id="UP000325103">
    <property type="component" value="Segment"/>
</dbReference>
<evidence type="ECO:0000313" key="2">
    <source>
        <dbReference type="Proteomes" id="UP000325103"/>
    </source>
</evidence>
<dbReference type="EMBL" id="MK813941">
    <property type="protein sequence ID" value="QEG08842.1"/>
    <property type="molecule type" value="Genomic_DNA"/>
</dbReference>
<dbReference type="KEGG" id="vg:55617298"/>
<dbReference type="GeneID" id="55617298"/>
<accession>A0A5B9N8H3</accession>
<dbReference type="RefSeq" id="YP_009846926.1">
    <property type="nucleotide sequence ID" value="NC_048772.1"/>
</dbReference>